<dbReference type="PIRSF" id="PIRSF016599">
    <property type="entry name" value="Xaa-His_dipept"/>
    <property type="match status" value="1"/>
</dbReference>
<dbReference type="GO" id="GO:0006508">
    <property type="term" value="P:proteolysis"/>
    <property type="evidence" value="ECO:0007669"/>
    <property type="project" value="InterPro"/>
</dbReference>
<name>A0A1Q2LJ43_9HELI</name>
<organism evidence="1 3">
    <name type="scientific">Helicobacter bilis</name>
    <dbReference type="NCBI Taxonomy" id="37372"/>
    <lineage>
        <taxon>Bacteria</taxon>
        <taxon>Pseudomonadati</taxon>
        <taxon>Campylobacterota</taxon>
        <taxon>Epsilonproteobacteria</taxon>
        <taxon>Campylobacterales</taxon>
        <taxon>Helicobacteraceae</taxon>
        <taxon>Helicobacter</taxon>
    </lineage>
</organism>
<proteinExistence type="predicted"/>
<dbReference type="EMBL" id="CP019645">
    <property type="protein sequence ID" value="AQQ60433.1"/>
    <property type="molecule type" value="Genomic_DNA"/>
</dbReference>
<dbReference type="GO" id="GO:0005829">
    <property type="term" value="C:cytosol"/>
    <property type="evidence" value="ECO:0007669"/>
    <property type="project" value="TreeGrafter"/>
</dbReference>
<dbReference type="PANTHER" id="PTHR43501">
    <property type="entry name" value="CYTOSOL NON-SPECIFIC DIPEPTIDASE"/>
    <property type="match status" value="1"/>
</dbReference>
<evidence type="ECO:0000313" key="2">
    <source>
        <dbReference type="EMBL" id="AQQ60433.1"/>
    </source>
</evidence>
<dbReference type="InterPro" id="IPR001160">
    <property type="entry name" value="Peptidase_M20C"/>
</dbReference>
<dbReference type="GO" id="GO:0070573">
    <property type="term" value="F:metallodipeptidase activity"/>
    <property type="evidence" value="ECO:0007669"/>
    <property type="project" value="TreeGrafter"/>
</dbReference>
<dbReference type="SUPFAM" id="SSF53187">
    <property type="entry name" value="Zn-dependent exopeptidases"/>
    <property type="match status" value="1"/>
</dbReference>
<dbReference type="KEGG" id="hbl:XJ32_10420"/>
<dbReference type="Proteomes" id="UP000188298">
    <property type="component" value="Chromosome"/>
</dbReference>
<dbReference type="AlphaFoldDB" id="A0A1Q2LJ43"/>
<dbReference type="PRINTS" id="PR00934">
    <property type="entry name" value="XHISDIPTASE"/>
</dbReference>
<dbReference type="KEGG" id="hbl:XJ32_10345"/>
<protein>
    <submittedName>
        <fullName evidence="1">Aminoacyl-histidine dipeptidase</fullName>
    </submittedName>
</protein>
<reference evidence="1 3" key="1">
    <citation type="submission" date="2017-02" db="EMBL/GenBank/DDBJ databases">
        <title>Whole genome sequencing of Helicobacter bilis strain AAQJH.</title>
        <authorList>
            <person name="Conlan S."/>
            <person name="Thomas P.J."/>
            <person name="Mullikin J."/>
            <person name="Palmore T.N."/>
            <person name="Frank K.M."/>
            <person name="Segre J.A."/>
        </authorList>
    </citation>
    <scope>NUCLEOTIDE SEQUENCE [LARGE SCALE GENOMIC DNA]</scope>
    <source>
        <strain evidence="1 3">AAQJH</strain>
    </source>
</reference>
<dbReference type="EMBL" id="CP019645">
    <property type="protein sequence ID" value="AQQ60423.1"/>
    <property type="molecule type" value="Genomic_DNA"/>
</dbReference>
<evidence type="ECO:0000313" key="1">
    <source>
        <dbReference type="EMBL" id="AQQ60423.1"/>
    </source>
</evidence>
<gene>
    <name evidence="1" type="ORF">XJ32_10345</name>
    <name evidence="2" type="ORF">XJ32_10420</name>
</gene>
<sequence length="507" mass="56942">MSAISSFTQAILNIFYQLTTIPHGSFNTNEMAAFLESFAKSNGYAIKKDSVGNILAYKENTESRVCFQCHYDMVCVGLAAQNLALNLLQTKRRYNNIEQTWLKAQDSSLGADNGMGMAIMMYFMQQGIHAEFLFTNDEEVGMIGAKGLEIPIQSKILLNLDSEVLGEITISCAGGFDLNYQSEFITQEIPLNYHYYVLSSRNFAGGHSGLDINNPLPNYQNAILQSTYFLNTALNESEKDSLYVINWKGGEKRNSIPMHSKLIIASKQKLSIESNEFFVFEELKEEHNEMLDKTNEVFLQTPNGIEFKILYNLLLSLNIGVLDSIENAVQNSRSLSHISFANGNLSLAFMGRANTNDLLQDNLTQLKKILEKEQPKQKKESLQIKMSEYYAPWEKQDKSIASSSINKTLCETEEMKDSCSLKEILKAMCMSMQKHTEPFNITPKIVELHAGLECGILLKRFKDLGLSDIIALSIGPSINAPHSINEEVWIESAGVIVAILQDFMETI</sequence>
<accession>A0A1Q2LJ43</accession>
<evidence type="ECO:0000313" key="3">
    <source>
        <dbReference type="Proteomes" id="UP000188298"/>
    </source>
</evidence>
<dbReference type="RefSeq" id="WP_077389605.1">
    <property type="nucleotide sequence ID" value="NZ_CP019645.1"/>
</dbReference>
<dbReference type="PANTHER" id="PTHR43501:SF1">
    <property type="entry name" value="CYTOSOL NON-SPECIFIC DIPEPTIDASE"/>
    <property type="match status" value="1"/>
</dbReference>
<dbReference type="Gene3D" id="3.40.630.10">
    <property type="entry name" value="Zn peptidases"/>
    <property type="match status" value="2"/>
</dbReference>